<dbReference type="EMBL" id="JAXOJX010000035">
    <property type="protein sequence ID" value="MDZ5458856.1"/>
    <property type="molecule type" value="Genomic_DNA"/>
</dbReference>
<feature type="compositionally biased region" description="Low complexity" evidence="2">
    <location>
        <begin position="568"/>
        <end position="588"/>
    </location>
</feature>
<dbReference type="RefSeq" id="WP_322466823.1">
    <property type="nucleotide sequence ID" value="NZ_JAXOJX010000035.1"/>
</dbReference>
<dbReference type="Pfam" id="PF13629">
    <property type="entry name" value="T2SS-T3SS_pil_N"/>
    <property type="match status" value="1"/>
</dbReference>
<dbReference type="Pfam" id="PF00263">
    <property type="entry name" value="Secretin"/>
    <property type="match status" value="1"/>
</dbReference>
<gene>
    <name evidence="6" type="ORF">SM757_19930</name>
</gene>
<feature type="chain" id="PRO_5045332714" evidence="3">
    <location>
        <begin position="36"/>
        <end position="588"/>
    </location>
</feature>
<dbReference type="InterPro" id="IPR032789">
    <property type="entry name" value="T2SS-T3SS_pil_N"/>
</dbReference>
<dbReference type="PRINTS" id="PR00811">
    <property type="entry name" value="BCTERIALGSPD"/>
</dbReference>
<comment type="caution">
    <text evidence="6">The sequence shown here is derived from an EMBL/GenBank/DDBJ whole genome shotgun (WGS) entry which is preliminary data.</text>
</comment>
<accession>A0ABU5IJ16</accession>
<dbReference type="InterPro" id="IPR004846">
    <property type="entry name" value="T2SS/T3SS_dom"/>
</dbReference>
<feature type="region of interest" description="Disordered" evidence="2">
    <location>
        <begin position="557"/>
        <end position="588"/>
    </location>
</feature>
<keyword evidence="3" id="KW-0732">Signal</keyword>
<evidence type="ECO:0000256" key="1">
    <source>
        <dbReference type="RuleBase" id="RU004003"/>
    </source>
</evidence>
<evidence type="ECO:0000256" key="3">
    <source>
        <dbReference type="SAM" id="SignalP"/>
    </source>
</evidence>
<evidence type="ECO:0000313" key="6">
    <source>
        <dbReference type="EMBL" id="MDZ5458856.1"/>
    </source>
</evidence>
<feature type="compositionally biased region" description="Basic and acidic residues" evidence="2">
    <location>
        <begin position="557"/>
        <end position="566"/>
    </location>
</feature>
<protein>
    <submittedName>
        <fullName evidence="6">Pilus assembly protein N-terminal domain-containing protein</fullName>
    </submittedName>
</protein>
<reference evidence="6 7" key="1">
    <citation type="submission" date="2023-11" db="EMBL/GenBank/DDBJ databases">
        <title>Draft genome of Azohydromonas lata strain H1 (DSM1123), a polyhydroxyalkanoate producer.</title>
        <authorList>
            <person name="Traversa D."/>
            <person name="D'Addabbo P."/>
            <person name="Pazzani C."/>
            <person name="Manzari C."/>
            <person name="Chiara M."/>
            <person name="Scrascia M."/>
        </authorList>
    </citation>
    <scope>NUCLEOTIDE SEQUENCE [LARGE SCALE GENOMIC DNA]</scope>
    <source>
        <strain evidence="6 7">H1</strain>
    </source>
</reference>
<feature type="signal peptide" evidence="3">
    <location>
        <begin position="1"/>
        <end position="35"/>
    </location>
</feature>
<feature type="compositionally biased region" description="Basic and acidic residues" evidence="2">
    <location>
        <begin position="95"/>
        <end position="104"/>
    </location>
</feature>
<evidence type="ECO:0000256" key="2">
    <source>
        <dbReference type="SAM" id="MobiDB-lite"/>
    </source>
</evidence>
<keyword evidence="7" id="KW-1185">Reference proteome</keyword>
<feature type="domain" description="Type II/III secretion system secretin-like" evidence="4">
    <location>
        <begin position="362"/>
        <end position="531"/>
    </location>
</feature>
<proteinExistence type="inferred from homology"/>
<dbReference type="InterPro" id="IPR050810">
    <property type="entry name" value="Bact_Secretion_Sys_Channel"/>
</dbReference>
<evidence type="ECO:0000259" key="5">
    <source>
        <dbReference type="Pfam" id="PF13629"/>
    </source>
</evidence>
<comment type="similarity">
    <text evidence="1">Belongs to the bacterial secretin family.</text>
</comment>
<dbReference type="PANTHER" id="PTHR30332:SF17">
    <property type="entry name" value="TYPE IV PILIATION SYSTEM PROTEIN DR_0774-RELATED"/>
    <property type="match status" value="1"/>
</dbReference>
<organism evidence="6 7">
    <name type="scientific">Azohydromonas lata</name>
    <dbReference type="NCBI Taxonomy" id="45677"/>
    <lineage>
        <taxon>Bacteria</taxon>
        <taxon>Pseudomonadati</taxon>
        <taxon>Pseudomonadota</taxon>
        <taxon>Betaproteobacteria</taxon>
        <taxon>Burkholderiales</taxon>
        <taxon>Sphaerotilaceae</taxon>
        <taxon>Azohydromonas</taxon>
    </lineage>
</organism>
<name>A0ABU5IJ16_9BURK</name>
<feature type="domain" description="Pilus formation protein N-terminal" evidence="5">
    <location>
        <begin position="120"/>
        <end position="162"/>
    </location>
</feature>
<feature type="region of interest" description="Disordered" evidence="2">
    <location>
        <begin position="82"/>
        <end position="117"/>
    </location>
</feature>
<sequence length="588" mass="60145">MSTLTHTCRSRRHAVLHQAALAGMVLTLLSGQAAAASGAATAASTAAPARCSRLEIAPPVQISVGKSTVLRPAGPISRILLGNAEGSRGGAPRETAADTSHEAKPAAGMTPAQERQRPGVADVDVLLLGPTEVFLLGKTLGSTNVVLQEQSGRCTAVDVVVSLDVTGLQSLLAQLMPEEKDVRVTAAFESLVLSGTASTAAAAARIYELANAYVRGPGHGTAPPPSLYGVNPRIINLMGTGAPQQVMLEVKVAEVSKSILDQFGIDFSRAYASADGSTIRFLSGLLGGGAATLGQIAGAGGTGTPLSSVGSVVGGSIPSSIGSAGNVTQTLTTINGQVVPVYTTTYGTVPARGVTNLSVNAQKTDGVVKILAEPTVMAISGQKGSFLAGGKIFIPVAVDNGSGGRTVTLEEKEFGVSVGFLPTVLDGGRINLEVASEVSELNREGVGLTVPGASGLAVLPSFTSRRAKTTVQLADGQSFAIGGLIKNNMTTNVRAFPVLGELPVIGALFRSTDYQTDKSELVFVITPRLVKPLPPDYALPTDRYLPPSRTDVHLHGRLEGSRREEEAPGTAAPSEPAAATPAAGFQLK</sequence>
<evidence type="ECO:0000259" key="4">
    <source>
        <dbReference type="Pfam" id="PF00263"/>
    </source>
</evidence>
<evidence type="ECO:0000313" key="7">
    <source>
        <dbReference type="Proteomes" id="UP001293718"/>
    </source>
</evidence>
<dbReference type="InterPro" id="IPR001775">
    <property type="entry name" value="GspD/PilQ"/>
</dbReference>
<dbReference type="PANTHER" id="PTHR30332">
    <property type="entry name" value="PROBABLE GENERAL SECRETION PATHWAY PROTEIN D"/>
    <property type="match status" value="1"/>
</dbReference>
<dbReference type="Proteomes" id="UP001293718">
    <property type="component" value="Unassembled WGS sequence"/>
</dbReference>